<dbReference type="PANTHER" id="PTHR48069:SF3">
    <property type="entry name" value="DIHYDROFOLATE REDUCTASE"/>
    <property type="match status" value="1"/>
</dbReference>
<keyword evidence="5 7" id="KW-0521">NADP</keyword>
<keyword evidence="4 7" id="KW-0554">One-carbon metabolism</keyword>
<dbReference type="GO" id="GO:0050661">
    <property type="term" value="F:NADP binding"/>
    <property type="evidence" value="ECO:0007669"/>
    <property type="project" value="InterPro"/>
</dbReference>
<evidence type="ECO:0000313" key="11">
    <source>
        <dbReference type="Proteomes" id="UP000641514"/>
    </source>
</evidence>
<dbReference type="PROSITE" id="PS51330">
    <property type="entry name" value="DHFR_2"/>
    <property type="match status" value="1"/>
</dbReference>
<dbReference type="EC" id="1.5.1.3" evidence="3 7"/>
<name>A0A916UCY8_9ACTN</name>
<dbReference type="InterPro" id="IPR012259">
    <property type="entry name" value="DHFR"/>
</dbReference>
<keyword evidence="6 7" id="KW-0560">Oxidoreductase</keyword>
<dbReference type="Pfam" id="PF00186">
    <property type="entry name" value="DHFR_1"/>
    <property type="match status" value="1"/>
</dbReference>
<evidence type="ECO:0000256" key="5">
    <source>
        <dbReference type="ARBA" id="ARBA00022857"/>
    </source>
</evidence>
<comment type="catalytic activity">
    <reaction evidence="7">
        <text>(6S)-5,6,7,8-tetrahydrofolate + NADP(+) = 7,8-dihydrofolate + NADPH + H(+)</text>
        <dbReference type="Rhea" id="RHEA:15009"/>
        <dbReference type="ChEBI" id="CHEBI:15378"/>
        <dbReference type="ChEBI" id="CHEBI:57451"/>
        <dbReference type="ChEBI" id="CHEBI:57453"/>
        <dbReference type="ChEBI" id="CHEBI:57783"/>
        <dbReference type="ChEBI" id="CHEBI:58349"/>
        <dbReference type="EC" id="1.5.1.3"/>
    </reaction>
</comment>
<dbReference type="InterPro" id="IPR001796">
    <property type="entry name" value="DHFR_dom"/>
</dbReference>
<dbReference type="PANTHER" id="PTHR48069">
    <property type="entry name" value="DIHYDROFOLATE REDUCTASE"/>
    <property type="match status" value="1"/>
</dbReference>
<evidence type="ECO:0000256" key="3">
    <source>
        <dbReference type="ARBA" id="ARBA00012856"/>
    </source>
</evidence>
<dbReference type="GO" id="GO:0005829">
    <property type="term" value="C:cytosol"/>
    <property type="evidence" value="ECO:0007669"/>
    <property type="project" value="TreeGrafter"/>
</dbReference>
<evidence type="ECO:0000256" key="4">
    <source>
        <dbReference type="ARBA" id="ARBA00022563"/>
    </source>
</evidence>
<dbReference type="SUPFAM" id="SSF53597">
    <property type="entry name" value="Dihydrofolate reductase-like"/>
    <property type="match status" value="1"/>
</dbReference>
<organism evidence="10 11">
    <name type="scientific">Hoyosella rhizosphaerae</name>
    <dbReference type="NCBI Taxonomy" id="1755582"/>
    <lineage>
        <taxon>Bacteria</taxon>
        <taxon>Bacillati</taxon>
        <taxon>Actinomycetota</taxon>
        <taxon>Actinomycetes</taxon>
        <taxon>Mycobacteriales</taxon>
        <taxon>Hoyosellaceae</taxon>
        <taxon>Hoyosella</taxon>
    </lineage>
</organism>
<evidence type="ECO:0000256" key="8">
    <source>
        <dbReference type="RuleBase" id="RU004474"/>
    </source>
</evidence>
<keyword evidence="11" id="KW-1185">Reference proteome</keyword>
<dbReference type="EMBL" id="BMJH01000002">
    <property type="protein sequence ID" value="GGC67320.1"/>
    <property type="molecule type" value="Genomic_DNA"/>
</dbReference>
<evidence type="ECO:0000256" key="1">
    <source>
        <dbReference type="ARBA" id="ARBA00004903"/>
    </source>
</evidence>
<dbReference type="RefSeq" id="WP_188673941.1">
    <property type="nucleotide sequence ID" value="NZ_BMJH01000002.1"/>
</dbReference>
<dbReference type="GO" id="GO:0046452">
    <property type="term" value="P:dihydrofolate metabolic process"/>
    <property type="evidence" value="ECO:0007669"/>
    <property type="project" value="TreeGrafter"/>
</dbReference>
<evidence type="ECO:0000259" key="9">
    <source>
        <dbReference type="PROSITE" id="PS51330"/>
    </source>
</evidence>
<dbReference type="AlphaFoldDB" id="A0A916UCY8"/>
<comment type="function">
    <text evidence="7">Key enzyme in folate metabolism. Catalyzes an essential reaction for de novo glycine and purine synthesis, and for DNA precursor synthesis.</text>
</comment>
<evidence type="ECO:0000256" key="2">
    <source>
        <dbReference type="ARBA" id="ARBA00009539"/>
    </source>
</evidence>
<dbReference type="CDD" id="cd00209">
    <property type="entry name" value="DHFR"/>
    <property type="match status" value="1"/>
</dbReference>
<dbReference type="GO" id="GO:0006730">
    <property type="term" value="P:one-carbon metabolic process"/>
    <property type="evidence" value="ECO:0007669"/>
    <property type="project" value="UniProtKB-KW"/>
</dbReference>
<dbReference type="Proteomes" id="UP000641514">
    <property type="component" value="Unassembled WGS sequence"/>
</dbReference>
<dbReference type="PRINTS" id="PR00070">
    <property type="entry name" value="DHFR"/>
</dbReference>
<dbReference type="GO" id="GO:0004146">
    <property type="term" value="F:dihydrofolate reductase activity"/>
    <property type="evidence" value="ECO:0007669"/>
    <property type="project" value="UniProtKB-EC"/>
</dbReference>
<comment type="caution">
    <text evidence="10">The sequence shown here is derived from an EMBL/GenBank/DDBJ whole genome shotgun (WGS) entry which is preliminary data.</text>
</comment>
<reference evidence="10" key="2">
    <citation type="submission" date="2020-09" db="EMBL/GenBank/DDBJ databases">
        <authorList>
            <person name="Sun Q."/>
            <person name="Zhou Y."/>
        </authorList>
    </citation>
    <scope>NUCLEOTIDE SEQUENCE</scope>
    <source>
        <strain evidence="10">CGMCC 1.15478</strain>
    </source>
</reference>
<dbReference type="GO" id="GO:0046654">
    <property type="term" value="P:tetrahydrofolate biosynthetic process"/>
    <property type="evidence" value="ECO:0007669"/>
    <property type="project" value="InterPro"/>
</dbReference>
<evidence type="ECO:0000256" key="7">
    <source>
        <dbReference type="PIRNR" id="PIRNR000194"/>
    </source>
</evidence>
<feature type="domain" description="DHFR" evidence="9">
    <location>
        <begin position="1"/>
        <end position="159"/>
    </location>
</feature>
<dbReference type="Gene3D" id="3.40.430.10">
    <property type="entry name" value="Dihydrofolate Reductase, subunit A"/>
    <property type="match status" value="1"/>
</dbReference>
<comment type="similarity">
    <text evidence="2 7 8">Belongs to the dihydrofolate reductase family.</text>
</comment>
<dbReference type="PIRSF" id="PIRSF000194">
    <property type="entry name" value="DHFR"/>
    <property type="match status" value="1"/>
</dbReference>
<reference evidence="10" key="1">
    <citation type="journal article" date="2014" name="Int. J. Syst. Evol. Microbiol.">
        <title>Complete genome sequence of Corynebacterium casei LMG S-19264T (=DSM 44701T), isolated from a smear-ripened cheese.</title>
        <authorList>
            <consortium name="US DOE Joint Genome Institute (JGI-PGF)"/>
            <person name="Walter F."/>
            <person name="Albersmeier A."/>
            <person name="Kalinowski J."/>
            <person name="Ruckert C."/>
        </authorList>
    </citation>
    <scope>NUCLEOTIDE SEQUENCE</scope>
    <source>
        <strain evidence="10">CGMCC 1.15478</strain>
    </source>
</reference>
<gene>
    <name evidence="10" type="ORF">GCM10011410_20000</name>
</gene>
<dbReference type="GO" id="GO:0046655">
    <property type="term" value="P:folic acid metabolic process"/>
    <property type="evidence" value="ECO:0007669"/>
    <property type="project" value="TreeGrafter"/>
</dbReference>
<evidence type="ECO:0000313" key="10">
    <source>
        <dbReference type="EMBL" id="GGC67320.1"/>
    </source>
</evidence>
<protein>
    <recommendedName>
        <fullName evidence="3 7">Dihydrofolate reductase</fullName>
        <ecNumber evidence="3 7">1.5.1.3</ecNumber>
    </recommendedName>
</protein>
<dbReference type="InterPro" id="IPR024072">
    <property type="entry name" value="DHFR-like_dom_sf"/>
</dbReference>
<dbReference type="PROSITE" id="PS00075">
    <property type="entry name" value="DHFR_1"/>
    <property type="match status" value="1"/>
</dbReference>
<accession>A0A916UCY8</accession>
<dbReference type="InterPro" id="IPR017925">
    <property type="entry name" value="DHFR_CS"/>
</dbReference>
<proteinExistence type="inferred from homology"/>
<sequence length="160" mass="18103">MKLIWAQARDGVIGHEGTMPWHIPEDLKHFKRVTDGSAVLMGRRTWDSLPERFRPLPGRDNIVITRDENWAAPGAIVVRSLEDAIAQYPDAWVMGGAQIYEALMPHATQLVVTELDIAVPGDAYAPAIDRSWRAESIDPATGWHTSRDGMPFRWVWYVRS</sequence>
<evidence type="ECO:0000256" key="6">
    <source>
        <dbReference type="ARBA" id="ARBA00023002"/>
    </source>
</evidence>
<comment type="pathway">
    <text evidence="1 7">Cofactor biosynthesis; tetrahydrofolate biosynthesis; 5,6,7,8-tetrahydrofolate from 7,8-dihydrofolate: step 1/1.</text>
</comment>